<name>A0AAD6C1L5_9EURO</name>
<dbReference type="Proteomes" id="UP001213681">
    <property type="component" value="Unassembled WGS sequence"/>
</dbReference>
<dbReference type="EMBL" id="JAPVEA010000007">
    <property type="protein sequence ID" value="KAJ5443851.1"/>
    <property type="molecule type" value="Genomic_DNA"/>
</dbReference>
<evidence type="ECO:0000313" key="1">
    <source>
        <dbReference type="EMBL" id="KAJ5443851.1"/>
    </source>
</evidence>
<comment type="caution">
    <text evidence="1">The sequence shown here is derived from an EMBL/GenBank/DDBJ whole genome shotgun (WGS) entry which is preliminary data.</text>
</comment>
<proteinExistence type="predicted"/>
<dbReference type="Gene3D" id="1.25.40.10">
    <property type="entry name" value="Tetratricopeptide repeat domain"/>
    <property type="match status" value="1"/>
</dbReference>
<dbReference type="SUPFAM" id="SSF81901">
    <property type="entry name" value="HCP-like"/>
    <property type="match status" value="1"/>
</dbReference>
<evidence type="ECO:0000313" key="2">
    <source>
        <dbReference type="Proteomes" id="UP001213681"/>
    </source>
</evidence>
<evidence type="ECO:0008006" key="3">
    <source>
        <dbReference type="Google" id="ProtNLM"/>
    </source>
</evidence>
<keyword evidence="2" id="KW-1185">Reference proteome</keyword>
<reference evidence="1" key="2">
    <citation type="journal article" date="2023" name="IMA Fungus">
        <title>Comparative genomic study of the Penicillium genus elucidates a diverse pangenome and 15 lateral gene transfer events.</title>
        <authorList>
            <person name="Petersen C."/>
            <person name="Sorensen T."/>
            <person name="Nielsen M.R."/>
            <person name="Sondergaard T.E."/>
            <person name="Sorensen J.L."/>
            <person name="Fitzpatrick D.A."/>
            <person name="Frisvad J.C."/>
            <person name="Nielsen K.L."/>
        </authorList>
    </citation>
    <scope>NUCLEOTIDE SEQUENCE</scope>
    <source>
        <strain evidence="1">IBT 16125</strain>
    </source>
</reference>
<accession>A0AAD6C1L5</accession>
<dbReference type="InterPro" id="IPR011990">
    <property type="entry name" value="TPR-like_helical_dom_sf"/>
</dbReference>
<reference evidence="1" key="1">
    <citation type="submission" date="2022-12" db="EMBL/GenBank/DDBJ databases">
        <authorList>
            <person name="Petersen C."/>
        </authorList>
    </citation>
    <scope>NUCLEOTIDE SEQUENCE</scope>
    <source>
        <strain evidence="1">IBT 16125</strain>
    </source>
</reference>
<organism evidence="1 2">
    <name type="scientific">Penicillium daleae</name>
    <dbReference type="NCBI Taxonomy" id="63821"/>
    <lineage>
        <taxon>Eukaryota</taxon>
        <taxon>Fungi</taxon>
        <taxon>Dikarya</taxon>
        <taxon>Ascomycota</taxon>
        <taxon>Pezizomycotina</taxon>
        <taxon>Eurotiomycetes</taxon>
        <taxon>Eurotiomycetidae</taxon>
        <taxon>Eurotiales</taxon>
        <taxon>Aspergillaceae</taxon>
        <taxon>Penicillium</taxon>
    </lineage>
</organism>
<dbReference type="GeneID" id="81601348"/>
<gene>
    <name evidence="1" type="ORF">N7458_007723</name>
</gene>
<sequence length="632" mass="72529">MPGYMSNLATLLFDRYNEYGDSADIEEAIDLGRKAFGLTNTDPNLRSITAANLSRYLEAYYVMNRDPDRGNHLEIFSRLLLRRFDHTQNITDMDKAIRLVEEAVVAPTYDGESVEGRWAIFSNLVSGLAKAFTFESTLNPSHVDHHAYAVSEEYVLMVSKKDTLLLAQEDVERSIFFAQAALSATPKTHYLYRTYLQTWASILRTEYQRFKNLSTLAKAIEVIEEALTLTTPFHPRRGTYVTDLSILYFWNHEESQDLESFESLERALELGNEAETKHELSKNIADLDMAIRFIRKSLERIDERDWEYSGFLRNLANKYYRRYAITYSQEDYQASIDTYVRASEAKYSPPRSLVLAARNAAIMQAEEGDFLGASASLSRALDQLPKLRPRYFKREDKQDVLAEHHSLACDAAAFVLAAGKTLYKALGMLELGNAVIIGSIIDYRNNVSELQEKQPQLYNEFNRLRGELDFTTPSMEQVLGNDSILTRKTRTLRQKRKIAAKRMNEVLSEIRKVKSFEDFLLVPSYDKLLRLARDDPIVVLNHSIIARRLDTLIVTSDGIKHLPLSSTFSIGMPPAGSFILERDIYSGLLRTRSIRNENLRSILKIYWNWTIEPICTKLGLIHREDPSQLPYL</sequence>
<dbReference type="AlphaFoldDB" id="A0AAD6C1L5"/>
<dbReference type="RefSeq" id="XP_056763931.1">
    <property type="nucleotide sequence ID" value="XM_056911105.1"/>
</dbReference>
<protein>
    <recommendedName>
        <fullName evidence="3">CHAT domain-containing protein</fullName>
    </recommendedName>
</protein>